<dbReference type="CDD" id="cd05233">
    <property type="entry name" value="SDR_c"/>
    <property type="match status" value="1"/>
</dbReference>
<name>A0ABV7IZN3_9RHOB</name>
<accession>A0ABV7IZN3</accession>
<comment type="caution">
    <text evidence="4">The sequence shown here is derived from an EMBL/GenBank/DDBJ whole genome shotgun (WGS) entry which is preliminary data.</text>
</comment>
<dbReference type="PRINTS" id="PR00081">
    <property type="entry name" value="GDHRDH"/>
</dbReference>
<organism evidence="4 5">
    <name type="scientific">Cypionkella sinensis</name>
    <dbReference type="NCBI Taxonomy" id="1756043"/>
    <lineage>
        <taxon>Bacteria</taxon>
        <taxon>Pseudomonadati</taxon>
        <taxon>Pseudomonadota</taxon>
        <taxon>Alphaproteobacteria</taxon>
        <taxon>Rhodobacterales</taxon>
        <taxon>Paracoccaceae</taxon>
        <taxon>Cypionkella</taxon>
    </lineage>
</organism>
<dbReference type="PRINTS" id="PR00080">
    <property type="entry name" value="SDRFAMILY"/>
</dbReference>
<dbReference type="RefSeq" id="WP_380071734.1">
    <property type="nucleotide sequence ID" value="NZ_JBHRTO010000001.1"/>
</dbReference>
<dbReference type="InterPro" id="IPR036291">
    <property type="entry name" value="NAD(P)-bd_dom_sf"/>
</dbReference>
<evidence type="ECO:0000313" key="4">
    <source>
        <dbReference type="EMBL" id="MFC3180099.1"/>
    </source>
</evidence>
<evidence type="ECO:0000313" key="5">
    <source>
        <dbReference type="Proteomes" id="UP001595547"/>
    </source>
</evidence>
<dbReference type="PIRSF" id="PIRSF000126">
    <property type="entry name" value="11-beta-HSD1"/>
    <property type="match status" value="1"/>
</dbReference>
<proteinExistence type="inferred from homology"/>
<dbReference type="GO" id="GO:0016491">
    <property type="term" value="F:oxidoreductase activity"/>
    <property type="evidence" value="ECO:0007669"/>
    <property type="project" value="UniProtKB-KW"/>
</dbReference>
<gene>
    <name evidence="4" type="ORF">ACFOGH_03775</name>
</gene>
<dbReference type="PANTHER" id="PTHR44196">
    <property type="entry name" value="DEHYDROGENASE/REDUCTASE SDR FAMILY MEMBER 7B"/>
    <property type="match status" value="1"/>
</dbReference>
<dbReference type="InterPro" id="IPR002347">
    <property type="entry name" value="SDR_fam"/>
</dbReference>
<dbReference type="Pfam" id="PF00106">
    <property type="entry name" value="adh_short"/>
    <property type="match status" value="1"/>
</dbReference>
<keyword evidence="5" id="KW-1185">Reference proteome</keyword>
<sequence>MAIWALVTGASEGLGREFATLAAKDGFDVILTARQVDKLEVHANSLRRAYNVQVEVIPADLTDPVAVERLWDAASDGRQIGVLVNNAGLGSNGAFSDPAGWPREADSIAVNIIAATILMRRAAAHMKAHNSGGILNVASTAGFMPGPHMAVYHATKAYLLSLSEAVSEELRGTAVTVTALCPGPTATQFFASDDAEKKTLITRLPLASAESVAAAGWAAMIKRRRVKVAGGLNKVAAFAPRLLPRRVISFIAGQLLKKRW</sequence>
<dbReference type="Proteomes" id="UP001595547">
    <property type="component" value="Unassembled WGS sequence"/>
</dbReference>
<evidence type="ECO:0000256" key="1">
    <source>
        <dbReference type="ARBA" id="ARBA00006484"/>
    </source>
</evidence>
<evidence type="ECO:0000256" key="3">
    <source>
        <dbReference type="RuleBase" id="RU000363"/>
    </source>
</evidence>
<reference evidence="5" key="1">
    <citation type="journal article" date="2019" name="Int. J. Syst. Evol. Microbiol.">
        <title>The Global Catalogue of Microorganisms (GCM) 10K type strain sequencing project: providing services to taxonomists for standard genome sequencing and annotation.</title>
        <authorList>
            <consortium name="The Broad Institute Genomics Platform"/>
            <consortium name="The Broad Institute Genome Sequencing Center for Infectious Disease"/>
            <person name="Wu L."/>
            <person name="Ma J."/>
        </authorList>
    </citation>
    <scope>NUCLEOTIDE SEQUENCE [LARGE SCALE GENOMIC DNA]</scope>
    <source>
        <strain evidence="5">KCTC 52039</strain>
    </source>
</reference>
<protein>
    <submittedName>
        <fullName evidence="4">SDR family NAD(P)-dependent oxidoreductase</fullName>
        <ecNumber evidence="4">1.-.-.-</ecNumber>
    </submittedName>
</protein>
<dbReference type="EC" id="1.-.-.-" evidence="4"/>
<dbReference type="PANTHER" id="PTHR44196:SF2">
    <property type="entry name" value="SHORT-CHAIN DEHYDROGENASE-RELATED"/>
    <property type="match status" value="1"/>
</dbReference>
<dbReference type="SUPFAM" id="SSF51735">
    <property type="entry name" value="NAD(P)-binding Rossmann-fold domains"/>
    <property type="match status" value="1"/>
</dbReference>
<dbReference type="EMBL" id="JBHRTO010000001">
    <property type="protein sequence ID" value="MFC3180099.1"/>
    <property type="molecule type" value="Genomic_DNA"/>
</dbReference>
<evidence type="ECO:0000256" key="2">
    <source>
        <dbReference type="ARBA" id="ARBA00023002"/>
    </source>
</evidence>
<dbReference type="Gene3D" id="3.40.50.720">
    <property type="entry name" value="NAD(P)-binding Rossmann-like Domain"/>
    <property type="match status" value="1"/>
</dbReference>
<comment type="similarity">
    <text evidence="1 3">Belongs to the short-chain dehydrogenases/reductases (SDR) family.</text>
</comment>
<keyword evidence="2 4" id="KW-0560">Oxidoreductase</keyword>